<name>A0ABQ7AF41_BRACR</name>
<evidence type="ECO:0000313" key="1">
    <source>
        <dbReference type="EMBL" id="KAF3496452.1"/>
    </source>
</evidence>
<reference evidence="1 2" key="1">
    <citation type="journal article" date="2020" name="BMC Genomics">
        <title>Intraspecific diversification of the crop wild relative Brassica cretica Lam. using demographic model selection.</title>
        <authorList>
            <person name="Kioukis A."/>
            <person name="Michalopoulou V.A."/>
            <person name="Briers L."/>
            <person name="Pirintsos S."/>
            <person name="Studholme D.J."/>
            <person name="Pavlidis P."/>
            <person name="Sarris P.F."/>
        </authorList>
    </citation>
    <scope>NUCLEOTIDE SEQUENCE [LARGE SCALE GENOMIC DNA]</scope>
    <source>
        <strain evidence="2">cv. PFS-1207/04</strain>
    </source>
</reference>
<comment type="caution">
    <text evidence="1">The sequence shown here is derived from an EMBL/GenBank/DDBJ whole genome shotgun (WGS) entry which is preliminary data.</text>
</comment>
<protein>
    <submittedName>
        <fullName evidence="1">Uncharacterized protein</fullName>
    </submittedName>
</protein>
<sequence length="100" mass="11170">MGFEKMTPLIIAVFFVNKDIVDYIHTSLVDVNRSCGFVAATTFHCTVSGLSKNSLEVVTLQLNGSADPDSRDALGNKYVDMDFFVFESVFSLRKKVLKRL</sequence>
<organism evidence="1 2">
    <name type="scientific">Brassica cretica</name>
    <name type="common">Mustard</name>
    <dbReference type="NCBI Taxonomy" id="69181"/>
    <lineage>
        <taxon>Eukaryota</taxon>
        <taxon>Viridiplantae</taxon>
        <taxon>Streptophyta</taxon>
        <taxon>Embryophyta</taxon>
        <taxon>Tracheophyta</taxon>
        <taxon>Spermatophyta</taxon>
        <taxon>Magnoliopsida</taxon>
        <taxon>eudicotyledons</taxon>
        <taxon>Gunneridae</taxon>
        <taxon>Pentapetalae</taxon>
        <taxon>rosids</taxon>
        <taxon>malvids</taxon>
        <taxon>Brassicales</taxon>
        <taxon>Brassicaceae</taxon>
        <taxon>Brassiceae</taxon>
        <taxon>Brassica</taxon>
    </lineage>
</organism>
<accession>A0ABQ7AF41</accession>
<proteinExistence type="predicted"/>
<gene>
    <name evidence="1" type="ORF">DY000_02054521</name>
</gene>
<evidence type="ECO:0000313" key="2">
    <source>
        <dbReference type="Proteomes" id="UP000266723"/>
    </source>
</evidence>
<dbReference type="EMBL" id="QGKV02002055">
    <property type="protein sequence ID" value="KAF3496452.1"/>
    <property type="molecule type" value="Genomic_DNA"/>
</dbReference>
<keyword evidence="2" id="KW-1185">Reference proteome</keyword>
<dbReference type="Proteomes" id="UP000266723">
    <property type="component" value="Unassembled WGS sequence"/>
</dbReference>